<keyword evidence="3" id="KW-1185">Reference proteome</keyword>
<dbReference type="Proteomes" id="UP000288216">
    <property type="component" value="Unassembled WGS sequence"/>
</dbReference>
<dbReference type="Gene3D" id="3.40.50.10260">
    <property type="entry name" value="YjeF N-terminal domain"/>
    <property type="match status" value="1"/>
</dbReference>
<accession>A0A401Q9E7</accession>
<reference evidence="2 3" key="1">
    <citation type="journal article" date="2018" name="Nat. Ecol. Evol.">
        <title>Shark genomes provide insights into elasmobranch evolution and the origin of vertebrates.</title>
        <authorList>
            <person name="Hara Y"/>
            <person name="Yamaguchi K"/>
            <person name="Onimaru K"/>
            <person name="Kadota M"/>
            <person name="Koyanagi M"/>
            <person name="Keeley SD"/>
            <person name="Tatsumi K"/>
            <person name="Tanaka K"/>
            <person name="Motone F"/>
            <person name="Kageyama Y"/>
            <person name="Nozu R"/>
            <person name="Adachi N"/>
            <person name="Nishimura O"/>
            <person name="Nakagawa R"/>
            <person name="Tanegashima C"/>
            <person name="Kiyatake I"/>
            <person name="Matsumoto R"/>
            <person name="Murakumo K"/>
            <person name="Nishida K"/>
            <person name="Terakita A"/>
            <person name="Kuratani S"/>
            <person name="Sato K"/>
            <person name="Hyodo S Kuraku.S."/>
        </authorList>
    </citation>
    <scope>NUCLEOTIDE SEQUENCE [LARGE SCALE GENOMIC DNA]</scope>
</reference>
<proteinExistence type="predicted"/>
<dbReference type="STRING" id="75743.A0A401Q9E7"/>
<dbReference type="SUPFAM" id="SSF64153">
    <property type="entry name" value="YjeF N-terminal domain-like"/>
    <property type="match status" value="1"/>
</dbReference>
<dbReference type="InterPro" id="IPR036652">
    <property type="entry name" value="YjeF_N_dom_sf"/>
</dbReference>
<dbReference type="AlphaFoldDB" id="A0A401Q9E7"/>
<feature type="domain" description="YjeF N-terminal" evidence="1">
    <location>
        <begin position="21"/>
        <end position="81"/>
    </location>
</feature>
<dbReference type="OrthoDB" id="10064708at2759"/>
<organism evidence="2 3">
    <name type="scientific">Scyliorhinus torazame</name>
    <name type="common">Cloudy catshark</name>
    <name type="synonym">Catulus torazame</name>
    <dbReference type="NCBI Taxonomy" id="75743"/>
    <lineage>
        <taxon>Eukaryota</taxon>
        <taxon>Metazoa</taxon>
        <taxon>Chordata</taxon>
        <taxon>Craniata</taxon>
        <taxon>Vertebrata</taxon>
        <taxon>Chondrichthyes</taxon>
        <taxon>Elasmobranchii</taxon>
        <taxon>Galeomorphii</taxon>
        <taxon>Galeoidea</taxon>
        <taxon>Carcharhiniformes</taxon>
        <taxon>Scyliorhinidae</taxon>
        <taxon>Scyliorhinus</taxon>
    </lineage>
</organism>
<evidence type="ECO:0000313" key="2">
    <source>
        <dbReference type="EMBL" id="GCB82002.1"/>
    </source>
</evidence>
<dbReference type="EMBL" id="BFAA01023167">
    <property type="protein sequence ID" value="GCB82002.1"/>
    <property type="molecule type" value="Genomic_DNA"/>
</dbReference>
<evidence type="ECO:0000313" key="3">
    <source>
        <dbReference type="Proteomes" id="UP000288216"/>
    </source>
</evidence>
<name>A0A401Q9E7_SCYTO</name>
<dbReference type="OMA" id="SCSTMGE"/>
<dbReference type="InterPro" id="IPR004443">
    <property type="entry name" value="YjeF_N_dom"/>
</dbReference>
<comment type="caution">
    <text evidence="2">The sequence shown here is derived from an EMBL/GenBank/DDBJ whole genome shotgun (WGS) entry which is preliminary data.</text>
</comment>
<gene>
    <name evidence="2" type="ORF">scyTo_0022600</name>
</gene>
<protein>
    <recommendedName>
        <fullName evidence="1">YjeF N-terminal domain-containing protein</fullName>
    </recommendedName>
</protein>
<dbReference type="PROSITE" id="PS51385">
    <property type="entry name" value="YJEF_N"/>
    <property type="match status" value="1"/>
</dbReference>
<evidence type="ECO:0000259" key="1">
    <source>
        <dbReference type="PROSITE" id="PS51385"/>
    </source>
</evidence>
<sequence length="81" mass="9008">MDPHCSTQGEKSVKYLGQEEAQAIDQELFTEYKFSVDQLMELAGLSCASAIAKVRRCLTRQAVGVGKGGNREDSVKRLMLW</sequence>